<dbReference type="EMBL" id="ML996099">
    <property type="protein sequence ID" value="KAF2740760.1"/>
    <property type="molecule type" value="Genomic_DNA"/>
</dbReference>
<sequence length="162" mass="16972">MLAKTLLAATLASLAAADFAIVTTTEIYSASTSFKNLEDASKWAADKSSKLESAASTFLTHLTAQPEYTSYYNALSSFVATRTDAPDVEVILATTTTTSYTKEPAWYTALPNDIKEYVSKNQESLQDIASSVVYGGAPAAQVTGMAYMGAVGAAVVGAVAML</sequence>
<gene>
    <name evidence="2" type="ORF">EJ04DRAFT_507776</name>
</gene>
<keyword evidence="1" id="KW-0732">Signal</keyword>
<dbReference type="Proteomes" id="UP000799444">
    <property type="component" value="Unassembled WGS sequence"/>
</dbReference>
<protein>
    <submittedName>
        <fullName evidence="2">Uncharacterized protein</fullName>
    </submittedName>
</protein>
<evidence type="ECO:0000313" key="2">
    <source>
        <dbReference type="EMBL" id="KAF2740760.1"/>
    </source>
</evidence>
<evidence type="ECO:0000256" key="1">
    <source>
        <dbReference type="SAM" id="SignalP"/>
    </source>
</evidence>
<dbReference type="OrthoDB" id="3799793at2759"/>
<reference evidence="2" key="1">
    <citation type="journal article" date="2020" name="Stud. Mycol.">
        <title>101 Dothideomycetes genomes: a test case for predicting lifestyles and emergence of pathogens.</title>
        <authorList>
            <person name="Haridas S."/>
            <person name="Albert R."/>
            <person name="Binder M."/>
            <person name="Bloem J."/>
            <person name="Labutti K."/>
            <person name="Salamov A."/>
            <person name="Andreopoulos B."/>
            <person name="Baker S."/>
            <person name="Barry K."/>
            <person name="Bills G."/>
            <person name="Bluhm B."/>
            <person name="Cannon C."/>
            <person name="Castanera R."/>
            <person name="Culley D."/>
            <person name="Daum C."/>
            <person name="Ezra D."/>
            <person name="Gonzalez J."/>
            <person name="Henrissat B."/>
            <person name="Kuo A."/>
            <person name="Liang C."/>
            <person name="Lipzen A."/>
            <person name="Lutzoni F."/>
            <person name="Magnuson J."/>
            <person name="Mondo S."/>
            <person name="Nolan M."/>
            <person name="Ohm R."/>
            <person name="Pangilinan J."/>
            <person name="Park H.-J."/>
            <person name="Ramirez L."/>
            <person name="Alfaro M."/>
            <person name="Sun H."/>
            <person name="Tritt A."/>
            <person name="Yoshinaga Y."/>
            <person name="Zwiers L.-H."/>
            <person name="Turgeon B."/>
            <person name="Goodwin S."/>
            <person name="Spatafora J."/>
            <person name="Crous P."/>
            <person name="Grigoriev I."/>
        </authorList>
    </citation>
    <scope>NUCLEOTIDE SEQUENCE</scope>
    <source>
        <strain evidence="2">CBS 125425</strain>
    </source>
</reference>
<evidence type="ECO:0000313" key="3">
    <source>
        <dbReference type="Proteomes" id="UP000799444"/>
    </source>
</evidence>
<accession>A0A9P4V9P2</accession>
<dbReference type="AlphaFoldDB" id="A0A9P4V9P2"/>
<name>A0A9P4V9P2_9PLEO</name>
<feature type="signal peptide" evidence="1">
    <location>
        <begin position="1"/>
        <end position="17"/>
    </location>
</feature>
<organism evidence="2 3">
    <name type="scientific">Polyplosphaeria fusca</name>
    <dbReference type="NCBI Taxonomy" id="682080"/>
    <lineage>
        <taxon>Eukaryota</taxon>
        <taxon>Fungi</taxon>
        <taxon>Dikarya</taxon>
        <taxon>Ascomycota</taxon>
        <taxon>Pezizomycotina</taxon>
        <taxon>Dothideomycetes</taxon>
        <taxon>Pleosporomycetidae</taxon>
        <taxon>Pleosporales</taxon>
        <taxon>Tetraplosphaeriaceae</taxon>
        <taxon>Polyplosphaeria</taxon>
    </lineage>
</organism>
<comment type="caution">
    <text evidence="2">The sequence shown here is derived from an EMBL/GenBank/DDBJ whole genome shotgun (WGS) entry which is preliminary data.</text>
</comment>
<keyword evidence="3" id="KW-1185">Reference proteome</keyword>
<feature type="chain" id="PRO_5040419278" evidence="1">
    <location>
        <begin position="18"/>
        <end position="162"/>
    </location>
</feature>
<proteinExistence type="predicted"/>